<dbReference type="SUPFAM" id="SSF51391">
    <property type="entry name" value="Thiamin phosphate synthase"/>
    <property type="match status" value="1"/>
</dbReference>
<dbReference type="PATRIC" id="fig|344882.3.peg.2704"/>
<dbReference type="STRING" id="344882.ABB29_06825"/>
<reference evidence="20 21" key="1">
    <citation type="submission" date="2015-05" db="EMBL/GenBank/DDBJ databases">
        <title>Genome sequencing and analysis of members of genus Stenotrophomonas.</title>
        <authorList>
            <person name="Patil P.P."/>
            <person name="Midha S."/>
            <person name="Patil P.B."/>
        </authorList>
    </citation>
    <scope>NUCLEOTIDE SEQUENCE [LARGE SCALE GENOMIC DNA]</scope>
    <source>
        <strain evidence="20 21">DSM 21858</strain>
    </source>
</reference>
<evidence type="ECO:0000256" key="8">
    <source>
        <dbReference type="ARBA" id="ARBA00022842"/>
    </source>
</evidence>
<dbReference type="PRINTS" id="PR00502">
    <property type="entry name" value="NUDIXFAMILY"/>
</dbReference>
<dbReference type="Gene3D" id="3.20.20.70">
    <property type="entry name" value="Aldolase class I"/>
    <property type="match status" value="1"/>
</dbReference>
<dbReference type="PROSITE" id="PS00893">
    <property type="entry name" value="NUDIX_BOX"/>
    <property type="match status" value="1"/>
</dbReference>
<evidence type="ECO:0000256" key="18">
    <source>
        <dbReference type="PIRSR" id="PIRSR603561-2"/>
    </source>
</evidence>
<dbReference type="Gene3D" id="3.90.79.10">
    <property type="entry name" value="Nucleoside Triphosphate Pyrophosphohydrolase"/>
    <property type="match status" value="1"/>
</dbReference>
<dbReference type="InterPro" id="IPR047127">
    <property type="entry name" value="MutT-like"/>
</dbReference>
<protein>
    <recommendedName>
        <fullName evidence="13">8-oxo-dGTP diphosphatase</fullName>
        <ecNumber evidence="12">3.6.1.55</ecNumber>
    </recommendedName>
    <alternativeName>
        <fullName evidence="16">7,8-dihydro-8-oxoguanine-triphosphatase</fullName>
    </alternativeName>
    <alternativeName>
        <fullName evidence="15">Mutator protein MutT</fullName>
    </alternativeName>
    <alternativeName>
        <fullName evidence="14">dGTP pyrophosphohydrolase</fullName>
    </alternativeName>
</protein>
<accession>A0A0R0CX63</accession>
<dbReference type="EC" id="3.6.1.55" evidence="12"/>
<dbReference type="CDD" id="cd00564">
    <property type="entry name" value="TMP_TenI"/>
    <property type="match status" value="1"/>
</dbReference>
<evidence type="ECO:0000256" key="1">
    <source>
        <dbReference type="ARBA" id="ARBA00001946"/>
    </source>
</evidence>
<dbReference type="InterPro" id="IPR036206">
    <property type="entry name" value="ThiamineP_synth_sf"/>
</dbReference>
<keyword evidence="6" id="KW-0227">DNA damage</keyword>
<evidence type="ECO:0000256" key="2">
    <source>
        <dbReference type="ARBA" id="ARBA00005582"/>
    </source>
</evidence>
<evidence type="ECO:0000256" key="13">
    <source>
        <dbReference type="ARBA" id="ARBA00040794"/>
    </source>
</evidence>
<dbReference type="SUPFAM" id="SSF55811">
    <property type="entry name" value="Nudix"/>
    <property type="match status" value="1"/>
</dbReference>
<feature type="binding site" evidence="17">
    <location>
        <begin position="39"/>
        <end position="42"/>
    </location>
    <ligand>
        <name>8-oxo-dGTP</name>
        <dbReference type="ChEBI" id="CHEBI:77896"/>
    </ligand>
</feature>
<keyword evidence="4" id="KW-0235">DNA replication</keyword>
<evidence type="ECO:0000313" key="21">
    <source>
        <dbReference type="Proteomes" id="UP000052052"/>
    </source>
</evidence>
<evidence type="ECO:0000256" key="11">
    <source>
        <dbReference type="ARBA" id="ARBA00036904"/>
    </source>
</evidence>
<dbReference type="NCBIfam" id="NF006530">
    <property type="entry name" value="PRK08999.1"/>
    <property type="match status" value="1"/>
</dbReference>
<dbReference type="OrthoDB" id="9810648at2"/>
<dbReference type="RefSeq" id="WP_057657880.1">
    <property type="nucleotide sequence ID" value="NZ_LDJL01000007.1"/>
</dbReference>
<keyword evidence="9" id="KW-0234">DNA repair</keyword>
<name>A0A0R0CX63_9GAMM</name>
<dbReference type="InterPro" id="IPR000086">
    <property type="entry name" value="NUDIX_hydrolase_dom"/>
</dbReference>
<keyword evidence="8 18" id="KW-0460">Magnesium</keyword>
<dbReference type="InterPro" id="IPR013785">
    <property type="entry name" value="Aldolase_TIM"/>
</dbReference>
<keyword evidence="21" id="KW-1185">Reference proteome</keyword>
<dbReference type="Pfam" id="PF02581">
    <property type="entry name" value="TMP-TENI"/>
    <property type="match status" value="1"/>
</dbReference>
<feature type="domain" description="Nudix hydrolase" evidence="19">
    <location>
        <begin position="7"/>
        <end position="133"/>
    </location>
</feature>
<comment type="cofactor">
    <cofactor evidence="1 18">
        <name>Mg(2+)</name>
        <dbReference type="ChEBI" id="CHEBI:18420"/>
    </cofactor>
</comment>
<dbReference type="GO" id="GO:0009228">
    <property type="term" value="P:thiamine biosynthetic process"/>
    <property type="evidence" value="ECO:0007669"/>
    <property type="project" value="UniProtKB-KW"/>
</dbReference>
<comment type="catalytic activity">
    <reaction evidence="10">
        <text>8-oxo-dGTP + H2O = 8-oxo-dGMP + diphosphate + H(+)</text>
        <dbReference type="Rhea" id="RHEA:31575"/>
        <dbReference type="ChEBI" id="CHEBI:15377"/>
        <dbReference type="ChEBI" id="CHEBI:15378"/>
        <dbReference type="ChEBI" id="CHEBI:33019"/>
        <dbReference type="ChEBI" id="CHEBI:63224"/>
        <dbReference type="ChEBI" id="CHEBI:77896"/>
        <dbReference type="EC" id="3.6.1.55"/>
    </reaction>
</comment>
<dbReference type="Proteomes" id="UP000052052">
    <property type="component" value="Unassembled WGS sequence"/>
</dbReference>
<gene>
    <name evidence="20" type="ORF">ABB29_06825</name>
</gene>
<evidence type="ECO:0000256" key="16">
    <source>
        <dbReference type="ARBA" id="ARBA00042798"/>
    </source>
</evidence>
<feature type="binding site" evidence="18">
    <location>
        <position position="62"/>
    </location>
    <ligand>
        <name>Mg(2+)</name>
        <dbReference type="ChEBI" id="CHEBI:18420"/>
    </ligand>
</feature>
<evidence type="ECO:0000256" key="7">
    <source>
        <dbReference type="ARBA" id="ARBA00022801"/>
    </source>
</evidence>
<dbReference type="InterPro" id="IPR020084">
    <property type="entry name" value="NUDIX_hydrolase_CS"/>
</dbReference>
<dbReference type="AlphaFoldDB" id="A0A0R0CX63"/>
<evidence type="ECO:0000256" key="4">
    <source>
        <dbReference type="ARBA" id="ARBA00022705"/>
    </source>
</evidence>
<dbReference type="NCBIfam" id="TIGR00586">
    <property type="entry name" value="mutt"/>
    <property type="match status" value="1"/>
</dbReference>
<feature type="binding site" evidence="18">
    <location>
        <position position="42"/>
    </location>
    <ligand>
        <name>Mg(2+)</name>
        <dbReference type="ChEBI" id="CHEBI:18420"/>
    </ligand>
</feature>
<evidence type="ECO:0000256" key="14">
    <source>
        <dbReference type="ARBA" id="ARBA00041592"/>
    </source>
</evidence>
<keyword evidence="5 18" id="KW-0479">Metal-binding</keyword>
<comment type="caution">
    <text evidence="20">The sequence shown here is derived from an EMBL/GenBank/DDBJ whole genome shotgun (WGS) entry which is preliminary data.</text>
</comment>
<dbReference type="FunFam" id="3.90.79.10:FF:000014">
    <property type="entry name" value="8-oxo-dGTP diphosphatase MutT"/>
    <property type="match status" value="1"/>
</dbReference>
<dbReference type="InterPro" id="IPR022998">
    <property type="entry name" value="ThiamineP_synth_TenI"/>
</dbReference>
<dbReference type="InterPro" id="IPR020476">
    <property type="entry name" value="Nudix_hydrolase"/>
</dbReference>
<evidence type="ECO:0000256" key="5">
    <source>
        <dbReference type="ARBA" id="ARBA00022723"/>
    </source>
</evidence>
<evidence type="ECO:0000256" key="15">
    <source>
        <dbReference type="ARBA" id="ARBA00041979"/>
    </source>
</evidence>
<dbReference type="GO" id="GO:0006260">
    <property type="term" value="P:DNA replication"/>
    <property type="evidence" value="ECO:0007669"/>
    <property type="project" value="UniProtKB-KW"/>
</dbReference>
<dbReference type="GO" id="GO:0006281">
    <property type="term" value="P:DNA repair"/>
    <property type="evidence" value="ECO:0007669"/>
    <property type="project" value="UniProtKB-KW"/>
</dbReference>
<dbReference type="InterPro" id="IPR029119">
    <property type="entry name" value="MutY_C"/>
</dbReference>
<keyword evidence="7" id="KW-0378">Hydrolase</keyword>
<keyword evidence="3" id="KW-0515">Mutator protein</keyword>
<evidence type="ECO:0000256" key="17">
    <source>
        <dbReference type="PIRSR" id="PIRSR603561-1"/>
    </source>
</evidence>
<evidence type="ECO:0000313" key="20">
    <source>
        <dbReference type="EMBL" id="KRG69955.1"/>
    </source>
</evidence>
<proteinExistence type="inferred from homology"/>
<dbReference type="GO" id="GO:0044715">
    <property type="term" value="F:8-oxo-dGDP phosphatase activity"/>
    <property type="evidence" value="ECO:0007669"/>
    <property type="project" value="TreeGrafter"/>
</dbReference>
<dbReference type="GO" id="GO:0035539">
    <property type="term" value="F:8-oxo-7,8-dihydrodeoxyguanosine triphosphate pyrophosphatase activity"/>
    <property type="evidence" value="ECO:0007669"/>
    <property type="project" value="UniProtKB-EC"/>
</dbReference>
<dbReference type="GO" id="GO:0044716">
    <property type="term" value="F:8-oxo-GDP phosphatase activity"/>
    <property type="evidence" value="ECO:0007669"/>
    <property type="project" value="TreeGrafter"/>
</dbReference>
<dbReference type="EMBL" id="LDJL01000007">
    <property type="protein sequence ID" value="KRG69955.1"/>
    <property type="molecule type" value="Genomic_DNA"/>
</dbReference>
<dbReference type="CDD" id="cd03425">
    <property type="entry name" value="NUDIX_MutT_NudA_like"/>
    <property type="match status" value="1"/>
</dbReference>
<dbReference type="PANTHER" id="PTHR47707">
    <property type="entry name" value="8-OXO-DGTP DIPHOSPHATASE"/>
    <property type="match status" value="1"/>
</dbReference>
<dbReference type="GO" id="GO:0008413">
    <property type="term" value="F:8-oxo-7,8-dihydroguanosine triphosphate pyrophosphatase activity"/>
    <property type="evidence" value="ECO:0007669"/>
    <property type="project" value="InterPro"/>
</dbReference>
<evidence type="ECO:0000256" key="3">
    <source>
        <dbReference type="ARBA" id="ARBA00022457"/>
    </source>
</evidence>
<dbReference type="GO" id="GO:0046872">
    <property type="term" value="F:metal ion binding"/>
    <property type="evidence" value="ECO:0007669"/>
    <property type="project" value="UniProtKB-KW"/>
</dbReference>
<dbReference type="PROSITE" id="PS51462">
    <property type="entry name" value="NUDIX"/>
    <property type="match status" value="1"/>
</dbReference>
<dbReference type="Pfam" id="PF14815">
    <property type="entry name" value="NUDIX_4"/>
    <property type="match status" value="1"/>
</dbReference>
<evidence type="ECO:0000256" key="6">
    <source>
        <dbReference type="ARBA" id="ARBA00022763"/>
    </source>
</evidence>
<evidence type="ECO:0000256" key="10">
    <source>
        <dbReference type="ARBA" id="ARBA00035861"/>
    </source>
</evidence>
<dbReference type="InterPro" id="IPR015797">
    <property type="entry name" value="NUDIX_hydrolase-like_dom_sf"/>
</dbReference>
<evidence type="ECO:0000256" key="9">
    <source>
        <dbReference type="ARBA" id="ARBA00023204"/>
    </source>
</evidence>
<sequence>MSFTPQRSIHVVAGVITDARGRVLLTRRTEGRDLAGRWEFPGGKREADESAEAALVRELQEELGISAVVGEPVINVPQQYPDKRLRLDVRQVPRWTGQAKGREGQALAWVLPEKLPLYLMPPADRPVVAALLYPDRYLVTPAPGKDDHAWLDALDGALRQGVRRVQLRLPDIETSRRERLIRSAVLQCQRAHADVLINGDIRLARELGVGVHLRAAQLPELERRPLPDGQWVGVSCHGAEELRHAEDLGCDFAVLGSIHDTPSHPGGTTLGWDAFARLREGVSLPLYAIGGVGPEDIGHARQHGAQGIAAIRALWPQVRTAQPV</sequence>
<dbReference type="PANTHER" id="PTHR47707:SF1">
    <property type="entry name" value="NUDIX HYDROLASE FAMILY PROTEIN"/>
    <property type="match status" value="1"/>
</dbReference>
<organism evidence="20 21">
    <name type="scientific">Pseudoxanthomonas dokdonensis</name>
    <dbReference type="NCBI Taxonomy" id="344882"/>
    <lineage>
        <taxon>Bacteria</taxon>
        <taxon>Pseudomonadati</taxon>
        <taxon>Pseudomonadota</taxon>
        <taxon>Gammaproteobacteria</taxon>
        <taxon>Lysobacterales</taxon>
        <taxon>Lysobacteraceae</taxon>
        <taxon>Pseudoxanthomonas</taxon>
    </lineage>
</organism>
<feature type="binding site" evidence="17">
    <location>
        <position position="28"/>
    </location>
    <ligand>
        <name>8-oxo-dGTP</name>
        <dbReference type="ChEBI" id="CHEBI:77896"/>
    </ligand>
</feature>
<dbReference type="InterPro" id="IPR003561">
    <property type="entry name" value="Mutator_MutT"/>
</dbReference>
<comment type="catalytic activity">
    <reaction evidence="11">
        <text>8-oxo-GTP + H2O = 8-oxo-GMP + diphosphate + H(+)</text>
        <dbReference type="Rhea" id="RHEA:67616"/>
        <dbReference type="ChEBI" id="CHEBI:15377"/>
        <dbReference type="ChEBI" id="CHEBI:15378"/>
        <dbReference type="ChEBI" id="CHEBI:33019"/>
        <dbReference type="ChEBI" id="CHEBI:143553"/>
        <dbReference type="ChEBI" id="CHEBI:145694"/>
    </reaction>
</comment>
<evidence type="ECO:0000259" key="19">
    <source>
        <dbReference type="PROSITE" id="PS51462"/>
    </source>
</evidence>
<comment type="similarity">
    <text evidence="2">Belongs to the Nudix hydrolase family.</text>
</comment>
<evidence type="ECO:0000256" key="12">
    <source>
        <dbReference type="ARBA" id="ARBA00038905"/>
    </source>
</evidence>